<dbReference type="EMBL" id="MU266517">
    <property type="protein sequence ID" value="KAH7921641.1"/>
    <property type="molecule type" value="Genomic_DNA"/>
</dbReference>
<organism evidence="1 2">
    <name type="scientific">Leucogyrophana mollusca</name>
    <dbReference type="NCBI Taxonomy" id="85980"/>
    <lineage>
        <taxon>Eukaryota</taxon>
        <taxon>Fungi</taxon>
        <taxon>Dikarya</taxon>
        <taxon>Basidiomycota</taxon>
        <taxon>Agaricomycotina</taxon>
        <taxon>Agaricomycetes</taxon>
        <taxon>Agaricomycetidae</taxon>
        <taxon>Boletales</taxon>
        <taxon>Boletales incertae sedis</taxon>
        <taxon>Leucogyrophana</taxon>
    </lineage>
</organism>
<reference evidence="1" key="1">
    <citation type="journal article" date="2021" name="New Phytol.">
        <title>Evolutionary innovations through gain and loss of genes in the ectomycorrhizal Boletales.</title>
        <authorList>
            <person name="Wu G."/>
            <person name="Miyauchi S."/>
            <person name="Morin E."/>
            <person name="Kuo A."/>
            <person name="Drula E."/>
            <person name="Varga T."/>
            <person name="Kohler A."/>
            <person name="Feng B."/>
            <person name="Cao Y."/>
            <person name="Lipzen A."/>
            <person name="Daum C."/>
            <person name="Hundley H."/>
            <person name="Pangilinan J."/>
            <person name="Johnson J."/>
            <person name="Barry K."/>
            <person name="LaButti K."/>
            <person name="Ng V."/>
            <person name="Ahrendt S."/>
            <person name="Min B."/>
            <person name="Choi I.G."/>
            <person name="Park H."/>
            <person name="Plett J.M."/>
            <person name="Magnuson J."/>
            <person name="Spatafora J.W."/>
            <person name="Nagy L.G."/>
            <person name="Henrissat B."/>
            <person name="Grigoriev I.V."/>
            <person name="Yang Z.L."/>
            <person name="Xu J."/>
            <person name="Martin F.M."/>
        </authorList>
    </citation>
    <scope>NUCLEOTIDE SEQUENCE</scope>
    <source>
        <strain evidence="1">KUC20120723A-06</strain>
    </source>
</reference>
<dbReference type="Proteomes" id="UP000790709">
    <property type="component" value="Unassembled WGS sequence"/>
</dbReference>
<keyword evidence="1" id="KW-0418">Kinase</keyword>
<keyword evidence="2" id="KW-1185">Reference proteome</keyword>
<accession>A0ACB8B7E6</accession>
<evidence type="ECO:0000313" key="1">
    <source>
        <dbReference type="EMBL" id="KAH7921641.1"/>
    </source>
</evidence>
<keyword evidence="1" id="KW-0808">Transferase</keyword>
<evidence type="ECO:0000313" key="2">
    <source>
        <dbReference type="Proteomes" id="UP000790709"/>
    </source>
</evidence>
<name>A0ACB8B7E6_9AGAM</name>
<comment type="caution">
    <text evidence="1">The sequence shown here is derived from an EMBL/GenBank/DDBJ whole genome shotgun (WGS) entry which is preliminary data.</text>
</comment>
<sequence length="201" mass="22623">MTEYIRFHPGSVDYSERVELLKQKGVTIWFTGLSGSGKSTISCALEQRLLHLHKFTYRLDGDNIRCGLNRDLGFDHQSHVENVRRIGEVSKLFADSTCIAITAFIAPFQADRTIVRELHEKAGLGFVEVFIDTPLSVAEERDPKGLYKLARAGVIKDFTGIDSPYEPPEHPDIRIKTVECPVAEAVETIMKYLVDGHYISL</sequence>
<proteinExistence type="predicted"/>
<gene>
    <name evidence="1" type="ORF">BV22DRAFT_1038403</name>
</gene>
<protein>
    <submittedName>
        <fullName evidence="1">Adenylylsulfate kinase</fullName>
    </submittedName>
</protein>